<gene>
    <name evidence="2" type="ORF">Sradi_6228800</name>
</gene>
<accession>A0AAW2KBL7</accession>
<comment type="caution">
    <text evidence="2">The sequence shown here is derived from an EMBL/GenBank/DDBJ whole genome shotgun (WGS) entry which is preliminary data.</text>
</comment>
<feature type="compositionally biased region" description="Polar residues" evidence="1">
    <location>
        <begin position="432"/>
        <end position="443"/>
    </location>
</feature>
<proteinExistence type="predicted"/>
<reference evidence="2" key="1">
    <citation type="submission" date="2020-06" db="EMBL/GenBank/DDBJ databases">
        <authorList>
            <person name="Li T."/>
            <person name="Hu X."/>
            <person name="Zhang T."/>
            <person name="Song X."/>
            <person name="Zhang H."/>
            <person name="Dai N."/>
            <person name="Sheng W."/>
            <person name="Hou X."/>
            <person name="Wei L."/>
        </authorList>
    </citation>
    <scope>NUCLEOTIDE SEQUENCE</scope>
    <source>
        <strain evidence="2">G02</strain>
        <tissue evidence="2">Leaf</tissue>
    </source>
</reference>
<feature type="region of interest" description="Disordered" evidence="1">
    <location>
        <begin position="1"/>
        <end position="21"/>
    </location>
</feature>
<feature type="compositionally biased region" description="Basic and acidic residues" evidence="1">
    <location>
        <begin position="564"/>
        <end position="574"/>
    </location>
</feature>
<evidence type="ECO:0000313" key="2">
    <source>
        <dbReference type="EMBL" id="KAL0303607.1"/>
    </source>
</evidence>
<organism evidence="2">
    <name type="scientific">Sesamum radiatum</name>
    <name type="common">Black benniseed</name>
    <dbReference type="NCBI Taxonomy" id="300843"/>
    <lineage>
        <taxon>Eukaryota</taxon>
        <taxon>Viridiplantae</taxon>
        <taxon>Streptophyta</taxon>
        <taxon>Embryophyta</taxon>
        <taxon>Tracheophyta</taxon>
        <taxon>Spermatophyta</taxon>
        <taxon>Magnoliopsida</taxon>
        <taxon>eudicotyledons</taxon>
        <taxon>Gunneridae</taxon>
        <taxon>Pentapetalae</taxon>
        <taxon>asterids</taxon>
        <taxon>lamiids</taxon>
        <taxon>Lamiales</taxon>
        <taxon>Pedaliaceae</taxon>
        <taxon>Sesamum</taxon>
    </lineage>
</organism>
<feature type="compositionally biased region" description="Polar residues" evidence="1">
    <location>
        <begin position="404"/>
        <end position="424"/>
    </location>
</feature>
<feature type="region of interest" description="Disordered" evidence="1">
    <location>
        <begin position="369"/>
        <end position="654"/>
    </location>
</feature>
<name>A0AAW2KBL7_SESRA</name>
<feature type="compositionally biased region" description="Polar residues" evidence="1">
    <location>
        <begin position="1226"/>
        <end position="1235"/>
    </location>
</feature>
<feature type="compositionally biased region" description="Basic and acidic residues" evidence="1">
    <location>
        <begin position="529"/>
        <end position="544"/>
    </location>
</feature>
<feature type="compositionally biased region" description="Basic and acidic residues" evidence="1">
    <location>
        <begin position="239"/>
        <end position="248"/>
    </location>
</feature>
<feature type="compositionally biased region" description="Basic and acidic residues" evidence="1">
    <location>
        <begin position="1139"/>
        <end position="1150"/>
    </location>
</feature>
<reference evidence="2" key="2">
    <citation type="journal article" date="2024" name="Plant">
        <title>Genomic evolution and insights into agronomic trait innovations of Sesamum species.</title>
        <authorList>
            <person name="Miao H."/>
            <person name="Wang L."/>
            <person name="Qu L."/>
            <person name="Liu H."/>
            <person name="Sun Y."/>
            <person name="Le M."/>
            <person name="Wang Q."/>
            <person name="Wei S."/>
            <person name="Zheng Y."/>
            <person name="Lin W."/>
            <person name="Duan Y."/>
            <person name="Cao H."/>
            <person name="Xiong S."/>
            <person name="Wang X."/>
            <person name="Wei L."/>
            <person name="Li C."/>
            <person name="Ma Q."/>
            <person name="Ju M."/>
            <person name="Zhao R."/>
            <person name="Li G."/>
            <person name="Mu C."/>
            <person name="Tian Q."/>
            <person name="Mei H."/>
            <person name="Zhang T."/>
            <person name="Gao T."/>
            <person name="Zhang H."/>
        </authorList>
    </citation>
    <scope>NUCLEOTIDE SEQUENCE</scope>
    <source>
        <strain evidence="2">G02</strain>
    </source>
</reference>
<sequence>MDGNTRFELTSTSPDSNFAGNYQNGLRGYSAQALGRSSSFREGSESRNLASAKLNSRGSATSSGDVPSLSQCLMLEPIVMGDPKCLRSGDLRRVLGFSVGSNSEERNSPPVAVEELKRLRASVADTCVKASGRAKKLDEHLNKLNKYFEAMPSKKQQQRNELLMNERTSGSALKIGSQIHRNPPELGSQKFEDRPKTAGLNKRLRTSVAETRAECRNNGVLRQPLMATKERDMLKDNNADSDMVEEKKRRLPAGGEGWDKKMKRKRSVGAVFSRSIDNDGEVKRTMHHKLTVESSMQSSDSIHGFRSGASGAGNKLDPMPSPAGSTARVTFKNEQEKSMLSRDLSGGPIKERALGKVNVKLNNREDNHAMCSSPILKGKASRAPRSGSTSAANSAANAPRVSGTLESWEQPQGVNKNSSVAGSNNRKRAMPTGSSSPPITQWVGQRPQKISRTRRTNLIPVSNHDEGQTPAEGYSPPDFGPRVGIGGINSSLLSKSAPNGNQNFKVKPENVPSPARLSESEESGAGDGRLNDKGLGSRDMDERSANVGQSVGPSAIPIKKNKIMVKEEISDGVRRQGRTGRVSPFSRTSISPTREKLDNVVPTKPLRNARSGSDKSGSKSGRPLKKLSDRKGFSRLGHVANGGSPDCSGESEDDREELLAAANLACSSSLDACSSTFWKTIEALFASVGTDDKSYLSQQLKLAEESCASLFENCSNGNSIQAKLDNYCHEEMTASDSISCRRNRCMKNENGLKSSSDKVEFVEQMQNSSLYGCSDTEKGFNIVTPLYQRVLSALIVEDEIEECEETGFGRRRSSVNDSCLLIGNDSKPKDRLDSSEPVFGVQTWKNGNAHKIFPCNGNRDIPRSPSVPDRICNGELMQRDGGYVHSEVEVLVTLSRCDYGPQSLHGNNGGIPNFDFQYEQMCLEQKLVLELQSIGLFLEAVPALDDKEDEVINQELAQLERELLEQIVKKKTRLDKVHTAIQEGKDIGRDPEQVAMGKLLELAYKKLLATRGSIASKLGIPKVSKQVALAFAKRTLARCRKFEDSGASCFSEPALREIVYATPPHFAERELLSGVNLPVGNDGSSADALETSIHQPDQAISESGPMSNRGKKKEVLLDDVVGGAVFRASLGILGGAKGKRSERDRDRDASTKNAVAKAGRLSMGGSKGERKTKSKPKQKTAQLSTSGTAFVNKFTDTSNSLFPSASGSGESANNSGNRKKDVRFISSGNAPSVSSKEIKEPMEFPNLPVNDIDGIEDLDSEIGAPQDFNSWFNFEVEGVDQDTAGLDIPMDDLSELNMF</sequence>
<feature type="compositionally biased region" description="Polar residues" evidence="1">
    <location>
        <begin position="7"/>
        <end position="21"/>
    </location>
</feature>
<feature type="compositionally biased region" description="Low complexity" evidence="1">
    <location>
        <begin position="1204"/>
        <end position="1216"/>
    </location>
</feature>
<dbReference type="PANTHER" id="PTHR31115:SF2">
    <property type="entry name" value="OS05G0107300 PROTEIN"/>
    <property type="match status" value="1"/>
</dbReference>
<feature type="region of interest" description="Disordered" evidence="1">
    <location>
        <begin position="239"/>
        <end position="262"/>
    </location>
</feature>
<feature type="region of interest" description="Disordered" evidence="1">
    <location>
        <begin position="1201"/>
        <end position="1236"/>
    </location>
</feature>
<evidence type="ECO:0000256" key="1">
    <source>
        <dbReference type="SAM" id="MobiDB-lite"/>
    </source>
</evidence>
<dbReference type="PANTHER" id="PTHR31115">
    <property type="entry name" value="OS05G0107300 PROTEIN"/>
    <property type="match status" value="1"/>
</dbReference>
<protein>
    <submittedName>
        <fullName evidence="2">Uncharacterized protein</fullName>
    </submittedName>
</protein>
<feature type="region of interest" description="Disordered" evidence="1">
    <location>
        <begin position="1135"/>
        <end position="1186"/>
    </location>
</feature>
<dbReference type="EMBL" id="JACGWJ010000029">
    <property type="protein sequence ID" value="KAL0303607.1"/>
    <property type="molecule type" value="Genomic_DNA"/>
</dbReference>
<feature type="compositionally biased region" description="Basic and acidic residues" evidence="1">
    <location>
        <begin position="331"/>
        <end position="340"/>
    </location>
</feature>
<feature type="region of interest" description="Disordered" evidence="1">
    <location>
        <begin position="293"/>
        <end position="348"/>
    </location>
</feature>
<feature type="compositionally biased region" description="Polar residues" evidence="1">
    <location>
        <begin position="488"/>
        <end position="504"/>
    </location>
</feature>